<organism evidence="1">
    <name type="scientific">Anguilla anguilla</name>
    <name type="common">European freshwater eel</name>
    <name type="synonym">Muraena anguilla</name>
    <dbReference type="NCBI Taxonomy" id="7936"/>
    <lineage>
        <taxon>Eukaryota</taxon>
        <taxon>Metazoa</taxon>
        <taxon>Chordata</taxon>
        <taxon>Craniata</taxon>
        <taxon>Vertebrata</taxon>
        <taxon>Euteleostomi</taxon>
        <taxon>Actinopterygii</taxon>
        <taxon>Neopterygii</taxon>
        <taxon>Teleostei</taxon>
        <taxon>Anguilliformes</taxon>
        <taxon>Anguillidae</taxon>
        <taxon>Anguilla</taxon>
    </lineage>
</organism>
<reference evidence="1" key="2">
    <citation type="journal article" date="2015" name="Fish Shellfish Immunol.">
        <title>Early steps in the European eel (Anguilla anguilla)-Vibrio vulnificus interaction in the gills: Role of the RtxA13 toxin.</title>
        <authorList>
            <person name="Callol A."/>
            <person name="Pajuelo D."/>
            <person name="Ebbesson L."/>
            <person name="Teles M."/>
            <person name="MacKenzie S."/>
            <person name="Amaro C."/>
        </authorList>
    </citation>
    <scope>NUCLEOTIDE SEQUENCE</scope>
</reference>
<accession>A0A0E9WV11</accession>
<sequence length="54" mass="6058">MEECTPLTQCSECQIQTKRTDITGYISNNCTNCTLAFSTSHSDSELRAMFLAVY</sequence>
<dbReference type="AlphaFoldDB" id="A0A0E9WV11"/>
<reference evidence="1" key="1">
    <citation type="submission" date="2014-11" db="EMBL/GenBank/DDBJ databases">
        <authorList>
            <person name="Amaro Gonzalez C."/>
        </authorList>
    </citation>
    <scope>NUCLEOTIDE SEQUENCE</scope>
</reference>
<evidence type="ECO:0000313" key="1">
    <source>
        <dbReference type="EMBL" id="JAH93375.1"/>
    </source>
</evidence>
<proteinExistence type="predicted"/>
<name>A0A0E9WV11_ANGAN</name>
<dbReference type="EMBL" id="GBXM01015202">
    <property type="protein sequence ID" value="JAH93375.1"/>
    <property type="molecule type" value="Transcribed_RNA"/>
</dbReference>
<protein>
    <submittedName>
        <fullName evidence="1">Uncharacterized protein</fullName>
    </submittedName>
</protein>